<name>A0A9X3FET0_9BACT</name>
<dbReference type="Proteomes" id="UP001145087">
    <property type="component" value="Unassembled WGS sequence"/>
</dbReference>
<reference evidence="1" key="1">
    <citation type="submission" date="2022-11" db="EMBL/GenBank/DDBJ databases">
        <title>Marilongibacter aestuarii gen. nov., sp. nov., isolated from tidal flat sediment.</title>
        <authorList>
            <person name="Jiayan W."/>
        </authorList>
    </citation>
    <scope>NUCLEOTIDE SEQUENCE</scope>
    <source>
        <strain evidence="1">Z1-6</strain>
    </source>
</reference>
<evidence type="ECO:0000313" key="2">
    <source>
        <dbReference type="Proteomes" id="UP001145087"/>
    </source>
</evidence>
<protein>
    <submittedName>
        <fullName evidence="1">Uncharacterized protein</fullName>
    </submittedName>
</protein>
<organism evidence="1 2">
    <name type="scientific">Draconibacterium aestuarii</name>
    <dbReference type="NCBI Taxonomy" id="2998507"/>
    <lineage>
        <taxon>Bacteria</taxon>
        <taxon>Pseudomonadati</taxon>
        <taxon>Bacteroidota</taxon>
        <taxon>Bacteroidia</taxon>
        <taxon>Marinilabiliales</taxon>
        <taxon>Prolixibacteraceae</taxon>
        <taxon>Draconibacterium</taxon>
    </lineage>
</organism>
<keyword evidence="2" id="KW-1185">Reference proteome</keyword>
<dbReference type="AlphaFoldDB" id="A0A9X3FET0"/>
<evidence type="ECO:0000313" key="1">
    <source>
        <dbReference type="EMBL" id="MCY1721358.1"/>
    </source>
</evidence>
<sequence length="123" mass="13946">MKNLIELILTSLILGACQTNEESNWTTLLDKDLTHWNRYLSYKHQLGYDGTVPKDETGKEIQPIGLNPEGYDVFSATEENNEPILKVSGEIYGCVITKQEYKITISAYRLNGEIRSTTRAKTC</sequence>
<gene>
    <name evidence="1" type="ORF">OU798_13465</name>
</gene>
<accession>A0A9X3FET0</accession>
<comment type="caution">
    <text evidence="1">The sequence shown here is derived from an EMBL/GenBank/DDBJ whole genome shotgun (WGS) entry which is preliminary data.</text>
</comment>
<proteinExistence type="predicted"/>
<dbReference type="RefSeq" id="WP_343333688.1">
    <property type="nucleotide sequence ID" value="NZ_JAPOHD010000027.1"/>
</dbReference>
<dbReference type="EMBL" id="JAPOHD010000027">
    <property type="protein sequence ID" value="MCY1721358.1"/>
    <property type="molecule type" value="Genomic_DNA"/>
</dbReference>
<dbReference type="PROSITE" id="PS51257">
    <property type="entry name" value="PROKAR_LIPOPROTEIN"/>
    <property type="match status" value="1"/>
</dbReference>